<feature type="region of interest" description="Disordered" evidence="1">
    <location>
        <begin position="133"/>
        <end position="158"/>
    </location>
</feature>
<keyword evidence="3" id="KW-1185">Reference proteome</keyword>
<reference evidence="2 3" key="1">
    <citation type="submission" date="2021-06" db="EMBL/GenBank/DDBJ databases">
        <authorList>
            <person name="Palmer J.M."/>
        </authorList>
    </citation>
    <scope>NUCLEOTIDE SEQUENCE [LARGE SCALE GENOMIC DNA]</scope>
    <source>
        <strain evidence="3">if_2019</strain>
        <tissue evidence="2">Muscle</tissue>
    </source>
</reference>
<evidence type="ECO:0000313" key="3">
    <source>
        <dbReference type="Proteomes" id="UP001482620"/>
    </source>
</evidence>
<organism evidence="2 3">
    <name type="scientific">Ilyodon furcidens</name>
    <name type="common">goldbreast splitfin</name>
    <dbReference type="NCBI Taxonomy" id="33524"/>
    <lineage>
        <taxon>Eukaryota</taxon>
        <taxon>Metazoa</taxon>
        <taxon>Chordata</taxon>
        <taxon>Craniata</taxon>
        <taxon>Vertebrata</taxon>
        <taxon>Euteleostomi</taxon>
        <taxon>Actinopterygii</taxon>
        <taxon>Neopterygii</taxon>
        <taxon>Teleostei</taxon>
        <taxon>Neoteleostei</taxon>
        <taxon>Acanthomorphata</taxon>
        <taxon>Ovalentaria</taxon>
        <taxon>Atherinomorphae</taxon>
        <taxon>Cyprinodontiformes</taxon>
        <taxon>Goodeidae</taxon>
        <taxon>Ilyodon</taxon>
    </lineage>
</organism>
<proteinExistence type="predicted"/>
<sequence>MSPQALPAAVYARADPAMDPEIRDPGTYHAPSRGPTEPRCPGSGKQPPGVSQHTPKHPAPDTKNHKYTGGQRYQPLWRGGNRPHIRWGPKLIQEREQPKTQPDTNNRHTQSHIPTLMHTHKNTHTHTADVKTNNNGRRTLTHTPHTYSILPGPDADTP</sequence>
<protein>
    <submittedName>
        <fullName evidence="2">Uncharacterized protein</fullName>
    </submittedName>
</protein>
<gene>
    <name evidence="2" type="ORF">ILYODFUR_026456</name>
</gene>
<dbReference type="EMBL" id="JAHRIQ010107620">
    <property type="protein sequence ID" value="MEQ2256674.1"/>
    <property type="molecule type" value="Genomic_DNA"/>
</dbReference>
<accession>A0ABV0VHT6</accession>
<feature type="region of interest" description="Disordered" evidence="1">
    <location>
        <begin position="1"/>
        <end position="86"/>
    </location>
</feature>
<dbReference type="Proteomes" id="UP001482620">
    <property type="component" value="Unassembled WGS sequence"/>
</dbReference>
<evidence type="ECO:0000256" key="1">
    <source>
        <dbReference type="SAM" id="MobiDB-lite"/>
    </source>
</evidence>
<name>A0ABV0VHT6_9TELE</name>
<evidence type="ECO:0000313" key="2">
    <source>
        <dbReference type="EMBL" id="MEQ2256674.1"/>
    </source>
</evidence>
<feature type="compositionally biased region" description="Polar residues" evidence="1">
    <location>
        <begin position="133"/>
        <end position="146"/>
    </location>
</feature>
<comment type="caution">
    <text evidence="2">The sequence shown here is derived from an EMBL/GenBank/DDBJ whole genome shotgun (WGS) entry which is preliminary data.</text>
</comment>